<accession>A0ABV3XYH1</accession>
<sequence>MLDDPLPWAARIVHETRGGRILKTVLIANRKGGCGKTTIAITLAAALADGGWRVALADADPQKSSLRWLKRRPGRAARIHGLDWTAPRRLGQAPKGTDWLFVDAPGALYGGAAEPLVAEAKSVIAPILPSFFDAESTRRFVKDLQQIKRIRKGKVGLEIVANRVRPRSRGAARLDAFFEAIGQQPVATLTERAAYADLAEEGLTIFDKPQKLYAPIRAQWTPLLAALI</sequence>
<dbReference type="Gene3D" id="3.40.50.300">
    <property type="entry name" value="P-loop containing nucleotide triphosphate hydrolases"/>
    <property type="match status" value="1"/>
</dbReference>
<evidence type="ECO:0000259" key="1">
    <source>
        <dbReference type="Pfam" id="PF01656"/>
    </source>
</evidence>
<name>A0ABV3XYH1_9RHOB</name>
<evidence type="ECO:0000313" key="2">
    <source>
        <dbReference type="EMBL" id="MEX5729343.1"/>
    </source>
</evidence>
<dbReference type="PANTHER" id="PTHR13696">
    <property type="entry name" value="P-LOOP CONTAINING NUCLEOSIDE TRIPHOSPHATE HYDROLASE"/>
    <property type="match status" value="1"/>
</dbReference>
<dbReference type="CDD" id="cd02042">
    <property type="entry name" value="ParAB_family"/>
    <property type="match status" value="1"/>
</dbReference>
<dbReference type="InterPro" id="IPR050678">
    <property type="entry name" value="DNA_Partitioning_ATPase"/>
</dbReference>
<comment type="caution">
    <text evidence="2">The sequence shown here is derived from an EMBL/GenBank/DDBJ whole genome shotgun (WGS) entry which is preliminary data.</text>
</comment>
<evidence type="ECO:0000313" key="3">
    <source>
        <dbReference type="Proteomes" id="UP001560019"/>
    </source>
</evidence>
<dbReference type="EMBL" id="JBEHHI010000002">
    <property type="protein sequence ID" value="MEX5729343.1"/>
    <property type="molecule type" value="Genomic_DNA"/>
</dbReference>
<organism evidence="2 3">
    <name type="scientific">Rhodovulum iodosum</name>
    <dbReference type="NCBI Taxonomy" id="68291"/>
    <lineage>
        <taxon>Bacteria</taxon>
        <taxon>Pseudomonadati</taxon>
        <taxon>Pseudomonadota</taxon>
        <taxon>Alphaproteobacteria</taxon>
        <taxon>Rhodobacterales</taxon>
        <taxon>Paracoccaceae</taxon>
        <taxon>Rhodovulum</taxon>
    </lineage>
</organism>
<gene>
    <name evidence="2" type="ORF">Ga0609869_002696</name>
</gene>
<feature type="domain" description="CobQ/CobB/MinD/ParA nucleotide binding" evidence="1">
    <location>
        <begin position="26"/>
        <end position="204"/>
    </location>
</feature>
<protein>
    <submittedName>
        <fullName evidence="2">Chromosome partitioning protein</fullName>
    </submittedName>
</protein>
<reference evidence="2 3" key="1">
    <citation type="submission" date="2024-06" db="EMBL/GenBank/DDBJ databases">
        <title>Genome of Rhodovulum iodosum, a marine photoferrotroph.</title>
        <authorList>
            <person name="Bianchini G."/>
            <person name="Nikeleit V."/>
            <person name="Kappler A."/>
            <person name="Bryce C."/>
            <person name="Sanchez-Baracaldo P."/>
        </authorList>
    </citation>
    <scope>NUCLEOTIDE SEQUENCE [LARGE SCALE GENOMIC DNA]</scope>
    <source>
        <strain evidence="2 3">UT/N1</strain>
    </source>
</reference>
<dbReference type="PIRSF" id="PIRSF009320">
    <property type="entry name" value="Nuc_binding_HP_1000"/>
    <property type="match status" value="1"/>
</dbReference>
<dbReference type="Proteomes" id="UP001560019">
    <property type="component" value="Unassembled WGS sequence"/>
</dbReference>
<dbReference type="PANTHER" id="PTHR13696:SF96">
    <property type="entry name" value="COBQ_COBB_MIND_PARA NUCLEOTIDE BINDING DOMAIN-CONTAINING PROTEIN"/>
    <property type="match status" value="1"/>
</dbReference>
<dbReference type="SUPFAM" id="SSF52540">
    <property type="entry name" value="P-loop containing nucleoside triphosphate hydrolases"/>
    <property type="match status" value="1"/>
</dbReference>
<keyword evidence="3" id="KW-1185">Reference proteome</keyword>
<dbReference type="InterPro" id="IPR002586">
    <property type="entry name" value="CobQ/CobB/MinD/ParA_Nub-bd_dom"/>
</dbReference>
<proteinExistence type="predicted"/>
<dbReference type="Pfam" id="PF01656">
    <property type="entry name" value="CbiA"/>
    <property type="match status" value="1"/>
</dbReference>
<dbReference type="InterPro" id="IPR027417">
    <property type="entry name" value="P-loop_NTPase"/>
</dbReference>